<dbReference type="EMBL" id="CP051684">
    <property type="protein sequence ID" value="QJD91261.1"/>
    <property type="molecule type" value="Genomic_DNA"/>
</dbReference>
<organism evidence="1 2">
    <name type="scientific">Duganella dendranthematis</name>
    <dbReference type="NCBI Taxonomy" id="2728021"/>
    <lineage>
        <taxon>Bacteria</taxon>
        <taxon>Pseudomonadati</taxon>
        <taxon>Pseudomonadota</taxon>
        <taxon>Betaproteobacteria</taxon>
        <taxon>Burkholderiales</taxon>
        <taxon>Oxalobacteraceae</taxon>
        <taxon>Telluria group</taxon>
        <taxon>Duganella</taxon>
    </lineage>
</organism>
<proteinExistence type="predicted"/>
<sequence>MEPLKSFETLTEADGRWAFFRVSLPKLYQIVEEMTLSEDVPERVLVQFQQAQHLLIYSHLQFSLLSVALTQALIAVEFALMTRWKNDTTRPPSKYKSEPGLKKLLEFAFEKDWLQGFDEGLITLIPELRNASAHGEYSLTPIDTLDLAQLCGQLIQKLFPSPVITPDL</sequence>
<evidence type="ECO:0008006" key="3">
    <source>
        <dbReference type="Google" id="ProtNLM"/>
    </source>
</evidence>
<protein>
    <recommendedName>
        <fullName evidence="3">DUF4145 domain-containing protein</fullName>
    </recommendedName>
</protein>
<keyword evidence="2" id="KW-1185">Reference proteome</keyword>
<accession>A0ABX6MAZ2</accession>
<evidence type="ECO:0000313" key="2">
    <source>
        <dbReference type="Proteomes" id="UP000503117"/>
    </source>
</evidence>
<dbReference type="RefSeq" id="WP_169112747.1">
    <property type="nucleotide sequence ID" value="NZ_CP051684.1"/>
</dbReference>
<reference evidence="1 2" key="1">
    <citation type="submission" date="2020-04" db="EMBL/GenBank/DDBJ databases">
        <title>Genome sequencing of novel species.</title>
        <authorList>
            <person name="Heo J."/>
            <person name="Kim S.-J."/>
            <person name="Kim J.-S."/>
            <person name="Hong S.-B."/>
            <person name="Kwon S.-W."/>
        </authorList>
    </citation>
    <scope>NUCLEOTIDE SEQUENCE [LARGE SCALE GENOMIC DNA]</scope>
    <source>
        <strain evidence="1 2">AF9R3</strain>
    </source>
</reference>
<name>A0ABX6MAZ2_9BURK</name>
<dbReference type="Proteomes" id="UP000503117">
    <property type="component" value="Chromosome"/>
</dbReference>
<evidence type="ECO:0000313" key="1">
    <source>
        <dbReference type="EMBL" id="QJD91261.1"/>
    </source>
</evidence>
<gene>
    <name evidence="1" type="ORF">HH213_14975</name>
</gene>